<dbReference type="Pfam" id="PF13868">
    <property type="entry name" value="TPH"/>
    <property type="match status" value="1"/>
</dbReference>
<dbReference type="EMBL" id="CP151509">
    <property type="protein sequence ID" value="WZN64137.1"/>
    <property type="molecule type" value="Genomic_DNA"/>
</dbReference>
<evidence type="ECO:0000256" key="1">
    <source>
        <dbReference type="ARBA" id="ARBA00023054"/>
    </source>
</evidence>
<feature type="region of interest" description="Disordered" evidence="2">
    <location>
        <begin position="418"/>
        <end position="442"/>
    </location>
</feature>
<keyword evidence="1" id="KW-0175">Coiled coil</keyword>
<accession>A0AAX4PD30</accession>
<protein>
    <recommendedName>
        <fullName evidence="3">Trichohyalin-plectin-homology domain-containing protein</fullName>
    </recommendedName>
</protein>
<proteinExistence type="predicted"/>
<feature type="compositionally biased region" description="Polar residues" evidence="2">
    <location>
        <begin position="48"/>
        <end position="70"/>
    </location>
</feature>
<dbReference type="Proteomes" id="UP001472866">
    <property type="component" value="Chromosome 09"/>
</dbReference>
<feature type="region of interest" description="Disordered" evidence="2">
    <location>
        <begin position="347"/>
        <end position="369"/>
    </location>
</feature>
<feature type="region of interest" description="Disordered" evidence="2">
    <location>
        <begin position="47"/>
        <end position="92"/>
    </location>
</feature>
<reference evidence="4 5" key="1">
    <citation type="submission" date="2024-03" db="EMBL/GenBank/DDBJ databases">
        <title>Complete genome sequence of the green alga Chloropicon roscoffensis RCC1871.</title>
        <authorList>
            <person name="Lemieux C."/>
            <person name="Pombert J.-F."/>
            <person name="Otis C."/>
            <person name="Turmel M."/>
        </authorList>
    </citation>
    <scope>NUCLEOTIDE SEQUENCE [LARGE SCALE GENOMIC DNA]</scope>
    <source>
        <strain evidence="4 5">RCC1871</strain>
    </source>
</reference>
<feature type="compositionally biased region" description="Basic and acidic residues" evidence="2">
    <location>
        <begin position="418"/>
        <end position="437"/>
    </location>
</feature>
<dbReference type="InterPro" id="IPR043597">
    <property type="entry name" value="TPH_dom"/>
</dbReference>
<evidence type="ECO:0000313" key="4">
    <source>
        <dbReference type="EMBL" id="WZN64137.1"/>
    </source>
</evidence>
<feature type="region of interest" description="Disordered" evidence="2">
    <location>
        <begin position="203"/>
        <end position="245"/>
    </location>
</feature>
<evidence type="ECO:0000256" key="2">
    <source>
        <dbReference type="SAM" id="MobiDB-lite"/>
    </source>
</evidence>
<keyword evidence="5" id="KW-1185">Reference proteome</keyword>
<feature type="compositionally biased region" description="Basic and acidic residues" evidence="2">
    <location>
        <begin position="203"/>
        <end position="226"/>
    </location>
</feature>
<gene>
    <name evidence="4" type="ORF">HKI87_09g56910</name>
</gene>
<feature type="domain" description="Trichohyalin-plectin-homology" evidence="3">
    <location>
        <begin position="226"/>
        <end position="454"/>
    </location>
</feature>
<feature type="compositionally biased region" description="Basic and acidic residues" evidence="2">
    <location>
        <begin position="236"/>
        <end position="245"/>
    </location>
</feature>
<organism evidence="4 5">
    <name type="scientific">Chloropicon roscoffensis</name>
    <dbReference type="NCBI Taxonomy" id="1461544"/>
    <lineage>
        <taxon>Eukaryota</taxon>
        <taxon>Viridiplantae</taxon>
        <taxon>Chlorophyta</taxon>
        <taxon>Chloropicophyceae</taxon>
        <taxon>Chloropicales</taxon>
        <taxon>Chloropicaceae</taxon>
        <taxon>Chloropicon</taxon>
    </lineage>
</organism>
<sequence length="494" mass="57843">MVSEAGSPGGLTKRERLELILQKEKEKDKLVNKTLVKHTPAQYRKLLLSTSNRTIGSTGTRDQDASATKKATTKRPGANAGSRRVFSSAERKKKLGKMETVKSLLFDAPDGYQSVFQGKRPSKTAVAQRTSKEKSAWAKIAQFEQDMYSLQVKAEKLAKLKSIKEQRKYLDVQVEERDLLSEEQARARKAEAESVAEEVRKFKHEEASRADSKRLHLSQIKREREAQVMAHRSRKAKEEEAKRVEEAKEIAEVKEKLEEDRMRAHNKKVKFREDMLEFIEDNESRAAAKKENEILQKEEDERMRLAYVKMLEDQDRAREAALQAMYEKSRGRAEVVGEQVVKMNREREEKENAMLQKVREQHERELDEAERNDKIRRSNMIEEVKSTRERQMREQEAALAAERREIEKYFESVRLNDEVENEEERRRQQRKREDNVRHRNFLSKQMREAEQRMIVDDVLISEPEKRMNAALLEQAKLMVGYEEDPQLLVSSVKI</sequence>
<dbReference type="AlphaFoldDB" id="A0AAX4PD30"/>
<evidence type="ECO:0000259" key="3">
    <source>
        <dbReference type="Pfam" id="PF13868"/>
    </source>
</evidence>
<name>A0AAX4PD30_9CHLO</name>
<evidence type="ECO:0000313" key="5">
    <source>
        <dbReference type="Proteomes" id="UP001472866"/>
    </source>
</evidence>